<sequence length="98" mass="11278">MYTSRIARQTLRQSITSSRLLSFSRRTLTFRSTIRQHIARPTFLFNLPAPRAFQTSSKWKAGIMPHSEDPEPPNAEPHDDASKAAEISDEEFHEHADR</sequence>
<gene>
    <name evidence="1" type="ORF">LTS18_002348</name>
</gene>
<feature type="non-terminal residue" evidence="1">
    <location>
        <position position="98"/>
    </location>
</feature>
<dbReference type="Proteomes" id="UP001186974">
    <property type="component" value="Unassembled WGS sequence"/>
</dbReference>
<proteinExistence type="predicted"/>
<protein>
    <submittedName>
        <fullName evidence="1">Uncharacterized protein</fullName>
    </submittedName>
</protein>
<organism evidence="1 2">
    <name type="scientific">Coniosporium uncinatum</name>
    <dbReference type="NCBI Taxonomy" id="93489"/>
    <lineage>
        <taxon>Eukaryota</taxon>
        <taxon>Fungi</taxon>
        <taxon>Dikarya</taxon>
        <taxon>Ascomycota</taxon>
        <taxon>Pezizomycotina</taxon>
        <taxon>Dothideomycetes</taxon>
        <taxon>Dothideomycetes incertae sedis</taxon>
        <taxon>Coniosporium</taxon>
    </lineage>
</organism>
<evidence type="ECO:0000313" key="1">
    <source>
        <dbReference type="EMBL" id="KAK3065825.1"/>
    </source>
</evidence>
<dbReference type="EMBL" id="JAWDJW010006183">
    <property type="protein sequence ID" value="KAK3065825.1"/>
    <property type="molecule type" value="Genomic_DNA"/>
</dbReference>
<name>A0ACC3DEB6_9PEZI</name>
<keyword evidence="2" id="KW-1185">Reference proteome</keyword>
<accession>A0ACC3DEB6</accession>
<comment type="caution">
    <text evidence="1">The sequence shown here is derived from an EMBL/GenBank/DDBJ whole genome shotgun (WGS) entry which is preliminary data.</text>
</comment>
<reference evidence="1" key="1">
    <citation type="submission" date="2024-09" db="EMBL/GenBank/DDBJ databases">
        <title>Black Yeasts Isolated from many extreme environments.</title>
        <authorList>
            <person name="Coleine C."/>
            <person name="Stajich J.E."/>
            <person name="Selbmann L."/>
        </authorList>
    </citation>
    <scope>NUCLEOTIDE SEQUENCE</scope>
    <source>
        <strain evidence="1">CCFEE 5737</strain>
    </source>
</reference>
<evidence type="ECO:0000313" key="2">
    <source>
        <dbReference type="Proteomes" id="UP001186974"/>
    </source>
</evidence>